<accession>A0A5J6Q2B4</accession>
<keyword evidence="1" id="KW-1133">Transmembrane helix</keyword>
<keyword evidence="3" id="KW-1185">Reference proteome</keyword>
<protein>
    <submittedName>
        <fullName evidence="2">Uncharacterized protein</fullName>
    </submittedName>
</protein>
<keyword evidence="1" id="KW-0472">Membrane</keyword>
<reference evidence="2 3" key="1">
    <citation type="submission" date="2018-08" db="EMBL/GenBank/DDBJ databases">
        <title>Neisseria zalophi ATCC BAA-2455 complete genome.</title>
        <authorList>
            <person name="Veseli I.A."/>
            <person name="Buttler R."/>
            <person name="Mascarenhas dos Santos A.C."/>
            <person name="Pombert J.-F."/>
        </authorList>
    </citation>
    <scope>NUCLEOTIDE SEQUENCE [LARGE SCALE GENOMIC DNA]</scope>
    <source>
        <strain evidence="2 3">ATCC BAA-2455</strain>
    </source>
</reference>
<dbReference type="EMBL" id="CP031700">
    <property type="protein sequence ID" value="QEY27097.1"/>
    <property type="molecule type" value="Genomic_DNA"/>
</dbReference>
<evidence type="ECO:0000313" key="2">
    <source>
        <dbReference type="EMBL" id="QEY27097.1"/>
    </source>
</evidence>
<sequence length="79" mass="9452">MLILILQPWIAEILNIFFTLPWSIIEENILGFFNLNLDSTLNNIFWRRIIHLLYSFLSIFINLFTIGFILKLINKVKIK</sequence>
<evidence type="ECO:0000313" key="3">
    <source>
        <dbReference type="Proteomes" id="UP000325713"/>
    </source>
</evidence>
<proteinExistence type="predicted"/>
<feature type="transmembrane region" description="Helical" evidence="1">
    <location>
        <begin position="45"/>
        <end position="70"/>
    </location>
</feature>
<dbReference type="OrthoDB" id="9976842at2"/>
<dbReference type="AlphaFoldDB" id="A0A5J6Q2B4"/>
<keyword evidence="1" id="KW-0812">Transmembrane</keyword>
<gene>
    <name evidence="2" type="ORF">D0T92_01435</name>
</gene>
<dbReference type="KEGG" id="nzl:D0T92_01435"/>
<name>A0A5J6Q2B4_9NEIS</name>
<evidence type="ECO:0000256" key="1">
    <source>
        <dbReference type="SAM" id="Phobius"/>
    </source>
</evidence>
<dbReference type="Proteomes" id="UP000325713">
    <property type="component" value="Chromosome"/>
</dbReference>
<feature type="transmembrane region" description="Helical" evidence="1">
    <location>
        <begin position="9"/>
        <end position="25"/>
    </location>
</feature>
<organism evidence="2 3">
    <name type="scientific">Neisseria zalophi</name>
    <dbReference type="NCBI Taxonomy" id="640030"/>
    <lineage>
        <taxon>Bacteria</taxon>
        <taxon>Pseudomonadati</taxon>
        <taxon>Pseudomonadota</taxon>
        <taxon>Betaproteobacteria</taxon>
        <taxon>Neisseriales</taxon>
        <taxon>Neisseriaceae</taxon>
        <taxon>Neisseria</taxon>
    </lineage>
</organism>